<comment type="caution">
    <text evidence="2">The sequence shown here is derived from an EMBL/GenBank/DDBJ whole genome shotgun (WGS) entry which is preliminary data.</text>
</comment>
<keyword evidence="3" id="KW-1185">Reference proteome</keyword>
<evidence type="ECO:0000313" key="3">
    <source>
        <dbReference type="Proteomes" id="UP001197093"/>
    </source>
</evidence>
<dbReference type="AlphaFoldDB" id="A0AAD4HY81"/>
<protein>
    <submittedName>
        <fullName evidence="2">Uncharacterized protein</fullName>
    </submittedName>
</protein>
<evidence type="ECO:0000256" key="1">
    <source>
        <dbReference type="SAM" id="Coils"/>
    </source>
</evidence>
<evidence type="ECO:0000313" key="2">
    <source>
        <dbReference type="EMBL" id="KAG7288782.1"/>
    </source>
</evidence>
<organism evidence="2 3">
    <name type="scientific">Staphylotrichum longicolle</name>
    <dbReference type="NCBI Taxonomy" id="669026"/>
    <lineage>
        <taxon>Eukaryota</taxon>
        <taxon>Fungi</taxon>
        <taxon>Dikarya</taxon>
        <taxon>Ascomycota</taxon>
        <taxon>Pezizomycotina</taxon>
        <taxon>Sordariomycetes</taxon>
        <taxon>Sordariomycetidae</taxon>
        <taxon>Sordariales</taxon>
        <taxon>Chaetomiaceae</taxon>
        <taxon>Staphylotrichum</taxon>
    </lineage>
</organism>
<dbReference type="Proteomes" id="UP001197093">
    <property type="component" value="Unassembled WGS sequence"/>
</dbReference>
<name>A0AAD4HY81_9PEZI</name>
<reference evidence="2" key="1">
    <citation type="submission" date="2023-02" db="EMBL/GenBank/DDBJ databases">
        <authorList>
            <person name="Palmer J.M."/>
        </authorList>
    </citation>
    <scope>NUCLEOTIDE SEQUENCE</scope>
    <source>
        <strain evidence="2">FW57</strain>
    </source>
</reference>
<dbReference type="EMBL" id="JAHCVI010000002">
    <property type="protein sequence ID" value="KAG7288782.1"/>
    <property type="molecule type" value="Genomic_DNA"/>
</dbReference>
<proteinExistence type="predicted"/>
<keyword evidence="1" id="KW-0175">Coiled coil</keyword>
<sequence>MTSNSYNSCVLSLIEGFYRLTRKLRGTEVKLAELKDLRERELEQFRGMSEEWMEKGEAYKAEIKRLELALAKESKDGMASVALARHGSLIDRAGSKRFQAKLKRMSNTQGKDQTLWRL</sequence>
<accession>A0AAD4HY81</accession>
<gene>
    <name evidence="2" type="ORF">NEMBOFW57_005140</name>
</gene>
<feature type="coiled-coil region" evidence="1">
    <location>
        <begin position="24"/>
        <end position="76"/>
    </location>
</feature>